<keyword evidence="1" id="KW-0472">Membrane</keyword>
<dbReference type="STRING" id="754476.Q7A_1931"/>
<evidence type="ECO:0000313" key="3">
    <source>
        <dbReference type="Proteomes" id="UP000009144"/>
    </source>
</evidence>
<dbReference type="GO" id="GO:0042910">
    <property type="term" value="F:xenobiotic transmembrane transporter activity"/>
    <property type="evidence" value="ECO:0007669"/>
    <property type="project" value="TreeGrafter"/>
</dbReference>
<dbReference type="Gene3D" id="1.20.1640.10">
    <property type="entry name" value="Multidrug efflux transporter AcrB transmembrane domain"/>
    <property type="match status" value="2"/>
</dbReference>
<dbReference type="eggNOG" id="COG0841">
    <property type="taxonomic scope" value="Bacteria"/>
</dbReference>
<feature type="transmembrane region" description="Helical" evidence="1">
    <location>
        <begin position="967"/>
        <end position="988"/>
    </location>
</feature>
<feature type="transmembrane region" description="Helical" evidence="1">
    <location>
        <begin position="335"/>
        <end position="355"/>
    </location>
</feature>
<proteinExistence type="predicted"/>
<dbReference type="PRINTS" id="PR00702">
    <property type="entry name" value="ACRIFLAVINRP"/>
</dbReference>
<dbReference type="Gene3D" id="3.30.70.1440">
    <property type="entry name" value="Multidrug efflux transporter AcrB pore domain"/>
    <property type="match status" value="1"/>
</dbReference>
<dbReference type="RefSeq" id="WP_014707117.1">
    <property type="nucleotide sequence ID" value="NC_017857.3"/>
</dbReference>
<keyword evidence="3" id="KW-1185">Reference proteome</keyword>
<feature type="transmembrane region" description="Helical" evidence="1">
    <location>
        <begin position="1000"/>
        <end position="1023"/>
    </location>
</feature>
<sequence>MNNTVKRDFIGVFAQHRVAANLLMMVMILAGVLSLNRINTQFFPTFALDIISVSIEWRGASAEDVAESITRQVEQELRSVDYVKKMTSTSSYGMARVTLEFVEKSDMGQALDQVKDRIAQIRNLPTDSEEPEVTLVTNYESVARILITSETGDLASLRYLAHDIEHELLDRGISRINISGLPLEEIAIQLDKTKLEALGLDLDEVADRIAQLSQDLPAGEIGNDESTRQIRSLDQGRDVQAFAEFPVQSDFANGLVKLEDVATIERRPLRKQMNLFYQGQPAIELELQRTENADSLESARVLEKWLDEKAGTLPDGVELKVYDASWQLIKERINLLLKNGLGGLLLVLGILFLFLHGRVAFWVAVGIPVSFMAAIAVLYALGGSINMISLFGLIMSLGIIVDDAIVVGEDAFAHYQSGEPSLTASEGGARRMLAPILSSSLTTISSFIPLMLISGVIGNILFDIPFVVICVIIASLIECFLILPGHLRHSFQNIHHAKPSAIRARLDNAFNYLRDDLFRPLVTNAVKNRGLTVSIAMALLIISFGLLAGGRISFNFFPSPEGTTVLANARFVAGTPRSESDKFLQHLTATLQQTDQQWDQPLVDVATSKLGAAGTAGGMSAAQVDDRFASIQVELTSPDQRDVRNQTFINAWREKIVMPAGIETFTISERRGGPPGSDIDIRLTGGTTDNLKAAATEVIEVLQRYPGVSAIEDDLPYGQSQLIYRLKEQGEVLGLTVENVGRQLRSAYDGRLVQIFQDGDDEVEVRVMFPDSQRNTQASLDDFMIRLPDGGSVPLDSVVHFDARRGFDVLRHTDTRLAVHVTATVDSQVTNNNNILADLQEEFLPDLMARYGIQVVFEGRAEEQADTIGDMKQGTLLAFALIYIILAWVFASYGWPLVVMTAIPFGLIGALVGHWLLNIDLTILSLFGIFGLSGIVVNNAIILVTFFKNLREKGLETQNAIIEASVLRLRAVLLTSLTTIGGLTPLLFETSPQAQFLIPMAVSISFGLMFATVLVLLVIPALLSFHESIAENFAKLRHGKTQTTE</sequence>
<dbReference type="Gene3D" id="3.30.70.1430">
    <property type="entry name" value="Multidrug efflux transporter AcrB pore domain"/>
    <property type="match status" value="2"/>
</dbReference>
<dbReference type="Pfam" id="PF00873">
    <property type="entry name" value="ACR_tran"/>
    <property type="match status" value="1"/>
</dbReference>
<gene>
    <name evidence="2" type="ordered locus">Q7A_1931</name>
</gene>
<feature type="transmembrane region" description="Helical" evidence="1">
    <location>
        <begin position="874"/>
        <end position="891"/>
    </location>
</feature>
<feature type="transmembrane region" description="Helical" evidence="1">
    <location>
        <begin position="18"/>
        <end position="35"/>
    </location>
</feature>
<protein>
    <submittedName>
        <fullName evidence="2">RND multidrug efflux transporter</fullName>
    </submittedName>
</protein>
<dbReference type="HOGENOM" id="CLU_002755_1_2_6"/>
<feature type="transmembrane region" description="Helical" evidence="1">
    <location>
        <begin position="388"/>
        <end position="407"/>
    </location>
</feature>
<dbReference type="SUPFAM" id="SSF82866">
    <property type="entry name" value="Multidrug efflux transporter AcrB transmembrane domain"/>
    <property type="match status" value="2"/>
</dbReference>
<dbReference type="InterPro" id="IPR027463">
    <property type="entry name" value="AcrB_DN_DC_subdom"/>
</dbReference>
<feature type="transmembrane region" description="Helical" evidence="1">
    <location>
        <begin position="432"/>
        <end position="453"/>
    </location>
</feature>
<reference evidence="2 3" key="1">
    <citation type="journal article" date="2012" name="J. Bacteriol.">
        <title>Complete genome sequences of Methylophaga sp. strain JAM1 and Methylophaga sp. strain JAM7.</title>
        <authorList>
            <person name="Villeneuve C."/>
            <person name="Martineau C."/>
            <person name="Mauffrey F."/>
            <person name="Villemur R."/>
        </authorList>
    </citation>
    <scope>NUCLEOTIDE SEQUENCE [LARGE SCALE GENOMIC DNA]</scope>
    <source>
        <strain evidence="2 3">JAM1</strain>
    </source>
</reference>
<reference evidence="2 3" key="2">
    <citation type="journal article" date="2013" name="Int. J. Syst. Evol. Microbiol.">
        <title>Methylophaga nitratireducenticrescens sp. nov. and Methylophaga frappieri sp. nov., isolated from the biofilm of the methanol-fed denitrification system treating the seawater at the Montreal Biodome.</title>
        <authorList>
            <person name="Villeneuve C."/>
            <person name="Martineau C."/>
            <person name="Mauffrey F."/>
            <person name="Villemur R."/>
        </authorList>
    </citation>
    <scope>NUCLEOTIDE SEQUENCE [LARGE SCALE GENOMIC DNA]</scope>
    <source>
        <strain evidence="2 3">JAM1</strain>
    </source>
</reference>
<dbReference type="Proteomes" id="UP000009144">
    <property type="component" value="Chromosome"/>
</dbReference>
<dbReference type="AlphaFoldDB" id="I1XK29"/>
<dbReference type="EMBL" id="CP003390">
    <property type="protein sequence ID" value="AFI84748.1"/>
    <property type="molecule type" value="Genomic_DNA"/>
</dbReference>
<evidence type="ECO:0000313" key="2">
    <source>
        <dbReference type="EMBL" id="AFI84748.1"/>
    </source>
</evidence>
<keyword evidence="1" id="KW-0812">Transmembrane</keyword>
<dbReference type="PANTHER" id="PTHR32063:SF33">
    <property type="entry name" value="RND SUPERFAMILY EFFLUX PUMP PERMEASE COMPONENT"/>
    <property type="match status" value="1"/>
</dbReference>
<dbReference type="Gene3D" id="3.30.2090.10">
    <property type="entry name" value="Multidrug efflux transporter AcrB TolC docking domain, DN and DC subdomains"/>
    <property type="match status" value="2"/>
</dbReference>
<feature type="transmembrane region" description="Helical" evidence="1">
    <location>
        <begin position="897"/>
        <end position="917"/>
    </location>
</feature>
<accession>I1XK29</accession>
<dbReference type="GO" id="GO:0005886">
    <property type="term" value="C:plasma membrane"/>
    <property type="evidence" value="ECO:0007669"/>
    <property type="project" value="TreeGrafter"/>
</dbReference>
<keyword evidence="1" id="KW-1133">Transmembrane helix</keyword>
<dbReference type="Gene3D" id="3.30.70.1320">
    <property type="entry name" value="Multidrug efflux transporter AcrB pore domain like"/>
    <property type="match status" value="1"/>
</dbReference>
<dbReference type="SUPFAM" id="SSF82714">
    <property type="entry name" value="Multidrug efflux transporter AcrB TolC docking domain, DN and DC subdomains"/>
    <property type="match status" value="2"/>
</dbReference>
<evidence type="ECO:0000256" key="1">
    <source>
        <dbReference type="SAM" id="Phobius"/>
    </source>
</evidence>
<dbReference type="SUPFAM" id="SSF82693">
    <property type="entry name" value="Multidrug efflux transporter AcrB pore domain, PN1, PN2, PC1 and PC2 subdomains"/>
    <property type="match status" value="1"/>
</dbReference>
<feature type="transmembrane region" description="Helical" evidence="1">
    <location>
        <begin position="530"/>
        <end position="549"/>
    </location>
</feature>
<organism evidence="2 3">
    <name type="scientific">Methylophaga nitratireducenticrescens</name>
    <dbReference type="NCBI Taxonomy" id="754476"/>
    <lineage>
        <taxon>Bacteria</taxon>
        <taxon>Pseudomonadati</taxon>
        <taxon>Pseudomonadota</taxon>
        <taxon>Gammaproteobacteria</taxon>
        <taxon>Thiotrichales</taxon>
        <taxon>Piscirickettsiaceae</taxon>
        <taxon>Methylophaga</taxon>
    </lineage>
</organism>
<feature type="transmembrane region" description="Helical" evidence="1">
    <location>
        <begin position="460"/>
        <end position="483"/>
    </location>
</feature>
<name>I1XK29_METNJ</name>
<dbReference type="PANTHER" id="PTHR32063">
    <property type="match status" value="1"/>
</dbReference>
<dbReference type="PATRIC" id="fig|754476.3.peg.1909"/>
<feature type="transmembrane region" description="Helical" evidence="1">
    <location>
        <begin position="361"/>
        <end position="381"/>
    </location>
</feature>
<dbReference type="InterPro" id="IPR001036">
    <property type="entry name" value="Acrflvin-R"/>
</dbReference>
<dbReference type="KEGG" id="mej:Q7A_1931"/>
<feature type="transmembrane region" description="Helical" evidence="1">
    <location>
        <begin position="924"/>
        <end position="947"/>
    </location>
</feature>